<proteinExistence type="predicted"/>
<gene>
    <name evidence="5" type="ORF">K437DRAFT_228220</name>
</gene>
<feature type="region of interest" description="Disordered" evidence="4">
    <location>
        <begin position="1"/>
        <end position="62"/>
    </location>
</feature>
<evidence type="ECO:0000256" key="4">
    <source>
        <dbReference type="SAM" id="MobiDB-lite"/>
    </source>
</evidence>
<dbReference type="PRINTS" id="PR00320">
    <property type="entry name" value="GPROTEINBRPT"/>
</dbReference>
<dbReference type="RefSeq" id="XP_013240921.1">
    <property type="nucleotide sequence ID" value="XM_013385467.1"/>
</dbReference>
<dbReference type="PROSITE" id="PS50082">
    <property type="entry name" value="WD_REPEATS_2"/>
    <property type="match status" value="2"/>
</dbReference>
<dbReference type="SMART" id="SM00320">
    <property type="entry name" value="WD40"/>
    <property type="match status" value="5"/>
</dbReference>
<comment type="caution">
    <text evidence="5">The sequence shown here is derived from an EMBL/GenBank/DDBJ whole genome shotgun (WGS) entry which is preliminary data.</text>
</comment>
<dbReference type="OMA" id="KGDQYIT"/>
<sequence>MKRPTSQGIEEEEEEEEEDGLGDGLTPEERAANKAAQEAHQEDEDDSESSADLGPEPEEGVQSELPISHEAVLKDHNKVVSALDIDAAGARIATGGYDYDVKLWDFGGMTSALRPFKTFEPNGSYSVHDLKWSPSGNELLVVSGTSQPKVYTRDGQDGYVYKKGDVYIRDMKQTSGHVAELSCGDWHPHTANTFLTASADSSIRLWDVEDRAKQKTVIVVKSKERGTRTRITKAKFSHDGRYIAATCLDGALHFWATNSNFSRPSASLEGAHTRNTETTGLAWSADGHSVVTRGGSGDETVKLWDMRSLKRAVAIAEDLPNNHAETDVIFSLDERTILTGTSAQGNMEASSVTSTASSGSVNVLSRLDLSLQRQISISTTDSPPGAGTSIVRLQWQPKINQLFCSTSTGAIHVFYSPEKSARGALLAVGKAPRRRRDVEDYFISAPADGGDQMLQITVSGDGGTMVGRSAASKRRKLEKSRADPQATRMPERPLQGPGRGGRIGAAATQHVVQNIYRDITRDEDPREALLRFAEKEKKDGPKYTSAWSKTQPKPVFREVDEEEEKRR</sequence>
<name>A0A066VC71_TILAU</name>
<dbReference type="GO" id="GO:0005634">
    <property type="term" value="C:nucleus"/>
    <property type="evidence" value="ECO:0007669"/>
    <property type="project" value="TreeGrafter"/>
</dbReference>
<dbReference type="PROSITE" id="PS50294">
    <property type="entry name" value="WD_REPEATS_REGION"/>
    <property type="match status" value="2"/>
</dbReference>
<dbReference type="InterPro" id="IPR015943">
    <property type="entry name" value="WD40/YVTN_repeat-like_dom_sf"/>
</dbReference>
<protein>
    <submittedName>
        <fullName evidence="5">WD40 repeat-like protein</fullName>
    </submittedName>
</protein>
<feature type="compositionally biased region" description="Acidic residues" evidence="4">
    <location>
        <begin position="9"/>
        <end position="21"/>
    </location>
</feature>
<keyword evidence="6" id="KW-1185">Reference proteome</keyword>
<evidence type="ECO:0000256" key="3">
    <source>
        <dbReference type="PROSITE-ProRule" id="PRU00221"/>
    </source>
</evidence>
<dbReference type="SUPFAM" id="SSF50978">
    <property type="entry name" value="WD40 repeat-like"/>
    <property type="match status" value="1"/>
</dbReference>
<feature type="compositionally biased region" description="Acidic residues" evidence="4">
    <location>
        <begin position="41"/>
        <end position="61"/>
    </location>
</feature>
<dbReference type="InterPro" id="IPR001680">
    <property type="entry name" value="WD40_rpt"/>
</dbReference>
<dbReference type="Proteomes" id="UP000027361">
    <property type="component" value="Unassembled WGS sequence"/>
</dbReference>
<dbReference type="GO" id="GO:0035861">
    <property type="term" value="C:site of double-strand break"/>
    <property type="evidence" value="ECO:0007669"/>
    <property type="project" value="TreeGrafter"/>
</dbReference>
<dbReference type="InterPro" id="IPR036322">
    <property type="entry name" value="WD40_repeat_dom_sf"/>
</dbReference>
<dbReference type="InterPro" id="IPR020472">
    <property type="entry name" value="WD40_PAC1"/>
</dbReference>
<feature type="compositionally biased region" description="Basic and acidic residues" evidence="4">
    <location>
        <begin position="27"/>
        <end position="40"/>
    </location>
</feature>
<dbReference type="Gene3D" id="2.130.10.10">
    <property type="entry name" value="YVTN repeat-like/Quinoprotein amine dehydrogenase"/>
    <property type="match status" value="2"/>
</dbReference>
<dbReference type="EMBL" id="JMSN01000109">
    <property type="protein sequence ID" value="KDN39086.1"/>
    <property type="molecule type" value="Genomic_DNA"/>
</dbReference>
<evidence type="ECO:0000313" key="5">
    <source>
        <dbReference type="EMBL" id="KDN39086.1"/>
    </source>
</evidence>
<evidence type="ECO:0000313" key="6">
    <source>
        <dbReference type="Proteomes" id="UP000027361"/>
    </source>
</evidence>
<dbReference type="GeneID" id="25262659"/>
<dbReference type="Pfam" id="PF00400">
    <property type="entry name" value="WD40"/>
    <property type="match status" value="4"/>
</dbReference>
<evidence type="ECO:0000256" key="2">
    <source>
        <dbReference type="ARBA" id="ARBA00022737"/>
    </source>
</evidence>
<evidence type="ECO:0000256" key="1">
    <source>
        <dbReference type="ARBA" id="ARBA00022574"/>
    </source>
</evidence>
<feature type="region of interest" description="Disordered" evidence="4">
    <location>
        <begin position="533"/>
        <end position="567"/>
    </location>
</feature>
<dbReference type="PANTHER" id="PTHR16017:SF0">
    <property type="entry name" value="WD REPEAT-CONTAINING PROTEIN 70"/>
    <property type="match status" value="1"/>
</dbReference>
<feature type="repeat" description="WD" evidence="3">
    <location>
        <begin position="174"/>
        <end position="216"/>
    </location>
</feature>
<accession>A0A066VC71</accession>
<reference evidence="5 6" key="1">
    <citation type="submission" date="2014-05" db="EMBL/GenBank/DDBJ databases">
        <title>Draft genome sequence of a rare smut relative, Tilletiaria anomala UBC 951.</title>
        <authorList>
            <consortium name="DOE Joint Genome Institute"/>
            <person name="Toome M."/>
            <person name="Kuo A."/>
            <person name="Henrissat B."/>
            <person name="Lipzen A."/>
            <person name="Tritt A."/>
            <person name="Yoshinaga Y."/>
            <person name="Zane M."/>
            <person name="Barry K."/>
            <person name="Grigoriev I.V."/>
            <person name="Spatafora J.W."/>
            <person name="Aimea M.C."/>
        </authorList>
    </citation>
    <scope>NUCLEOTIDE SEQUENCE [LARGE SCALE GENOMIC DNA]</scope>
    <source>
        <strain evidence="5 6">UBC 951</strain>
    </source>
</reference>
<dbReference type="AlphaFoldDB" id="A0A066VC71"/>
<dbReference type="PANTHER" id="PTHR16017">
    <property type="entry name" value="GASTRULATION DEFECTIVE PROTEIN 1-RELATED"/>
    <property type="match status" value="1"/>
</dbReference>
<organism evidence="5 6">
    <name type="scientific">Tilletiaria anomala (strain ATCC 24038 / CBS 436.72 / UBC 951)</name>
    <dbReference type="NCBI Taxonomy" id="1037660"/>
    <lineage>
        <taxon>Eukaryota</taxon>
        <taxon>Fungi</taxon>
        <taxon>Dikarya</taxon>
        <taxon>Basidiomycota</taxon>
        <taxon>Ustilaginomycotina</taxon>
        <taxon>Exobasidiomycetes</taxon>
        <taxon>Georgefischeriales</taxon>
        <taxon>Tilletiariaceae</taxon>
        <taxon>Tilletiaria</taxon>
    </lineage>
</organism>
<dbReference type="FunCoup" id="A0A066VC71">
    <property type="interactions" value="726"/>
</dbReference>
<feature type="repeat" description="WD" evidence="3">
    <location>
        <begin position="73"/>
        <end position="105"/>
    </location>
</feature>
<feature type="region of interest" description="Disordered" evidence="4">
    <location>
        <begin position="459"/>
        <end position="503"/>
    </location>
</feature>
<keyword evidence="1 3" id="KW-0853">WD repeat</keyword>
<dbReference type="HOGENOM" id="CLU_014033_1_2_1"/>
<dbReference type="InParanoid" id="A0A066VC71"/>
<keyword evidence="2" id="KW-0677">Repeat</keyword>
<dbReference type="STRING" id="1037660.A0A066VC71"/>
<dbReference type="InterPro" id="IPR051858">
    <property type="entry name" value="WD_repeat_GAD-1"/>
</dbReference>
<dbReference type="OrthoDB" id="10264376at2759"/>